<dbReference type="KEGG" id="mmt:Metme_4554"/>
<dbReference type="STRING" id="857087.Metme_4554"/>
<proteinExistence type="predicted"/>
<reference evidence="3" key="3">
    <citation type="submission" date="2011-05" db="EMBL/GenBank/DDBJ databases">
        <title>Complete sequence of Methylomonas methanica MC09.</title>
        <authorList>
            <consortium name="US DOE Joint Genome Institute"/>
            <person name="Lucas S."/>
            <person name="Han J."/>
            <person name="Lapidus A."/>
            <person name="Cheng J.-F."/>
            <person name="Goodwin L."/>
            <person name="Pitluck S."/>
            <person name="Peters L."/>
            <person name="Mikhailova N."/>
            <person name="Teshima H."/>
            <person name="Han C."/>
            <person name="Tapia R."/>
            <person name="Land M."/>
            <person name="Hauser L."/>
            <person name="Kyrpides N."/>
            <person name="Ivanova N."/>
            <person name="Pagani I."/>
            <person name="Stein L."/>
            <person name="Woyke T."/>
        </authorList>
    </citation>
    <scope>NUCLEOTIDE SEQUENCE [LARGE SCALE GENOMIC DNA]</scope>
    <source>
        <strain evidence="3">MC09</strain>
    </source>
</reference>
<evidence type="ECO:0000313" key="3">
    <source>
        <dbReference type="Proteomes" id="UP000008888"/>
    </source>
</evidence>
<evidence type="ECO:0000256" key="1">
    <source>
        <dbReference type="SAM" id="Phobius"/>
    </source>
</evidence>
<protein>
    <submittedName>
        <fullName evidence="2">Uncharacterized protein</fullName>
    </submittedName>
</protein>
<dbReference type="Proteomes" id="UP000008888">
    <property type="component" value="Chromosome"/>
</dbReference>
<accession>G0A5N6</accession>
<feature type="transmembrane region" description="Helical" evidence="1">
    <location>
        <begin position="21"/>
        <end position="44"/>
    </location>
</feature>
<keyword evidence="1" id="KW-0812">Transmembrane</keyword>
<keyword evidence="3" id="KW-1185">Reference proteome</keyword>
<keyword evidence="1" id="KW-0472">Membrane</keyword>
<dbReference type="EMBL" id="CP002738">
    <property type="protein sequence ID" value="AEG02893.1"/>
    <property type="molecule type" value="Genomic_DNA"/>
</dbReference>
<sequence length="65" mass="7489">MCPFFNGMVFIQVSIDFFSEIITMSTIIYILTVFYFSYVIYVVLGDKIGVFIKHNCPNHLSGLLK</sequence>
<organism evidence="2 3">
    <name type="scientific">Methylomonas methanica (strain DSM 25384 / MC09)</name>
    <dbReference type="NCBI Taxonomy" id="857087"/>
    <lineage>
        <taxon>Bacteria</taxon>
        <taxon>Pseudomonadati</taxon>
        <taxon>Pseudomonadota</taxon>
        <taxon>Gammaproteobacteria</taxon>
        <taxon>Methylococcales</taxon>
        <taxon>Methylococcaceae</taxon>
        <taxon>Methylomonas</taxon>
    </lineage>
</organism>
<gene>
    <name evidence="2" type="ordered locus">Metme_4554</name>
</gene>
<reference key="2">
    <citation type="submission" date="2011-05" db="EMBL/GenBank/DDBJ databases">
        <title>Complete genome sequence of the aerobic marine methanotroph Methylomonas methanica MC09.</title>
        <authorList>
            <person name="Boden R."/>
            <person name="Cunliffe M."/>
            <person name="Scanlan J."/>
            <person name="Moussard H."/>
            <person name="Kits K.D."/>
            <person name="Klotz M."/>
            <person name="Jetten M."/>
            <person name="Vuilleumier S."/>
            <person name="Han J."/>
            <person name="Peters L."/>
            <person name="Mikhailova N."/>
            <person name="Teshima H."/>
            <person name="Tapia R."/>
            <person name="Kyrpides N."/>
            <person name="Ivanova N."/>
            <person name="Pagani I."/>
            <person name="Cheng J.-F."/>
            <person name="Goodwin L."/>
            <person name="Han C."/>
            <person name="Hauser L."/>
            <person name="Land M."/>
            <person name="Lapidus A."/>
            <person name="Lucas S."/>
            <person name="Pitluck S."/>
            <person name="Woyke T."/>
            <person name="Stein L.Y."/>
            <person name="Murrell C."/>
        </authorList>
    </citation>
    <scope>NUCLEOTIDE SEQUENCE</scope>
    <source>
        <strain>MC09</strain>
    </source>
</reference>
<keyword evidence="1" id="KW-1133">Transmembrane helix</keyword>
<dbReference type="HOGENOM" id="CLU_2844848_0_0_6"/>
<dbReference type="AlphaFoldDB" id="G0A5N6"/>
<reference evidence="2 3" key="1">
    <citation type="journal article" date="2011" name="J. Bacteriol.">
        <title>Complete Genome Sequence of the Aerobic Marine Methanotroph Methylomonas methanica MC09.</title>
        <authorList>
            <person name="Boden R."/>
            <person name="Cunliffe M."/>
            <person name="Scanlan J."/>
            <person name="Moussard H."/>
            <person name="Kits K.D."/>
            <person name="Klotz M.G."/>
            <person name="Jetten M.S."/>
            <person name="Vuilleumier S."/>
            <person name="Han J."/>
            <person name="Peters L."/>
            <person name="Mikhailova N."/>
            <person name="Teshima H."/>
            <person name="Tapia R."/>
            <person name="Kyrpides N."/>
            <person name="Ivanova N."/>
            <person name="Pagani I."/>
            <person name="Cheng J.F."/>
            <person name="Goodwin L."/>
            <person name="Han C."/>
            <person name="Hauser L."/>
            <person name="Land M.L."/>
            <person name="Lapidus A."/>
            <person name="Lucas S."/>
            <person name="Pitluck S."/>
            <person name="Woyke T."/>
            <person name="Stein L."/>
            <person name="Murrell J.C."/>
        </authorList>
    </citation>
    <scope>NUCLEOTIDE SEQUENCE [LARGE SCALE GENOMIC DNA]</scope>
    <source>
        <strain evidence="2 3">MC09</strain>
    </source>
</reference>
<name>G0A5N6_METMM</name>
<evidence type="ECO:0000313" key="2">
    <source>
        <dbReference type="EMBL" id="AEG02893.1"/>
    </source>
</evidence>